<dbReference type="Pfam" id="PF00621">
    <property type="entry name" value="RhoGEF"/>
    <property type="match status" value="1"/>
</dbReference>
<dbReference type="InterPro" id="IPR035819">
    <property type="entry name" value="DNMBP_SH3_N3"/>
</dbReference>
<evidence type="ECO:0000256" key="1">
    <source>
        <dbReference type="ARBA" id="ARBA00004282"/>
    </source>
</evidence>
<dbReference type="Pfam" id="PF14604">
    <property type="entry name" value="SH3_9"/>
    <property type="match status" value="3"/>
</dbReference>
<feature type="domain" description="SH3" evidence="10">
    <location>
        <begin position="245"/>
        <end position="304"/>
    </location>
</feature>
<dbReference type="PROSITE" id="PS51021">
    <property type="entry name" value="BAR"/>
    <property type="match status" value="1"/>
</dbReference>
<keyword evidence="6" id="KW-0965">Cell junction</keyword>
<evidence type="ECO:0000256" key="9">
    <source>
        <dbReference type="SAM" id="MobiDB-lite"/>
    </source>
</evidence>
<evidence type="ECO:0000256" key="5">
    <source>
        <dbReference type="ARBA" id="ARBA00022658"/>
    </source>
</evidence>
<dbReference type="Proteomes" id="UP001318040">
    <property type="component" value="Chromosome 27"/>
</dbReference>
<dbReference type="SMART" id="SM00721">
    <property type="entry name" value="BAR"/>
    <property type="match status" value="1"/>
</dbReference>
<feature type="compositionally biased region" description="Polar residues" evidence="9">
    <location>
        <begin position="1401"/>
        <end position="1411"/>
    </location>
</feature>
<dbReference type="PANTHER" id="PTHR22834">
    <property type="entry name" value="NUCLEAR FUSION PROTEIN FUS2"/>
    <property type="match status" value="1"/>
</dbReference>
<dbReference type="InterPro" id="IPR004148">
    <property type="entry name" value="BAR_dom"/>
</dbReference>
<evidence type="ECO:0000256" key="6">
    <source>
        <dbReference type="ARBA" id="ARBA00022949"/>
    </source>
</evidence>
<dbReference type="Gene3D" id="1.20.1270.60">
    <property type="entry name" value="Arfaptin homology (AH) domain/BAR domain"/>
    <property type="match status" value="1"/>
</dbReference>
<feature type="domain" description="BAR" evidence="12">
    <location>
        <begin position="1011"/>
        <end position="1214"/>
    </location>
</feature>
<dbReference type="SMART" id="SM00326">
    <property type="entry name" value="SH3"/>
    <property type="match status" value="5"/>
</dbReference>
<dbReference type="PANTHER" id="PTHR22834:SF20">
    <property type="entry name" value="SH3 DOMAIN-CONTAINING PROTEIN"/>
    <property type="match status" value="1"/>
</dbReference>
<reference evidence="14" key="1">
    <citation type="submission" date="2025-08" db="UniProtKB">
        <authorList>
            <consortium name="RefSeq"/>
        </authorList>
    </citation>
    <scope>IDENTIFICATION</scope>
    <source>
        <tissue evidence="14">Sperm</tissue>
    </source>
</reference>
<dbReference type="SUPFAM" id="SSF50044">
    <property type="entry name" value="SH3-domain"/>
    <property type="match status" value="6"/>
</dbReference>
<organism evidence="13 14">
    <name type="scientific">Petromyzon marinus</name>
    <name type="common">Sea lamprey</name>
    <dbReference type="NCBI Taxonomy" id="7757"/>
    <lineage>
        <taxon>Eukaryota</taxon>
        <taxon>Metazoa</taxon>
        <taxon>Chordata</taxon>
        <taxon>Craniata</taxon>
        <taxon>Vertebrata</taxon>
        <taxon>Cyclostomata</taxon>
        <taxon>Hyperoartia</taxon>
        <taxon>Petromyzontiformes</taxon>
        <taxon>Petromyzontidae</taxon>
        <taxon>Petromyzon</taxon>
    </lineage>
</organism>
<evidence type="ECO:0000256" key="8">
    <source>
        <dbReference type="PROSITE-ProRule" id="PRU00192"/>
    </source>
</evidence>
<comment type="subcellular location">
    <subcellularLocation>
        <location evidence="1">Cell junction</location>
    </subcellularLocation>
    <subcellularLocation>
        <location evidence="2">Golgi apparatus</location>
        <location evidence="2">Golgi stack</location>
    </subcellularLocation>
</comment>
<dbReference type="SUPFAM" id="SSF48065">
    <property type="entry name" value="DBL homology domain (DH-domain)"/>
    <property type="match status" value="1"/>
</dbReference>
<dbReference type="InterPro" id="IPR027267">
    <property type="entry name" value="AH/BAR_dom_sf"/>
</dbReference>
<dbReference type="InterPro" id="IPR051492">
    <property type="entry name" value="Dynamin-Rho_GEF"/>
</dbReference>
<dbReference type="KEGG" id="pmrn:116946662"/>
<dbReference type="CTD" id="23268"/>
<evidence type="ECO:0000259" key="12">
    <source>
        <dbReference type="PROSITE" id="PS51021"/>
    </source>
</evidence>
<feature type="compositionally biased region" description="Polar residues" evidence="9">
    <location>
        <begin position="1366"/>
        <end position="1376"/>
    </location>
</feature>
<feature type="compositionally biased region" description="Polar residues" evidence="9">
    <location>
        <begin position="476"/>
        <end position="494"/>
    </location>
</feature>
<dbReference type="GO" id="GO:0005085">
    <property type="term" value="F:guanyl-nucleotide exchange factor activity"/>
    <property type="evidence" value="ECO:0007669"/>
    <property type="project" value="UniProtKB-KW"/>
</dbReference>
<keyword evidence="13" id="KW-1185">Reference proteome</keyword>
<feature type="region of interest" description="Disordered" evidence="9">
    <location>
        <begin position="312"/>
        <end position="333"/>
    </location>
</feature>
<feature type="compositionally biased region" description="Basic and acidic residues" evidence="9">
    <location>
        <begin position="401"/>
        <end position="417"/>
    </location>
</feature>
<name>A0AAJ7TH16_PETMA</name>
<dbReference type="GO" id="GO:0070161">
    <property type="term" value="C:anchoring junction"/>
    <property type="evidence" value="ECO:0007669"/>
    <property type="project" value="UniProtKB-SubCell"/>
</dbReference>
<dbReference type="GO" id="GO:0035556">
    <property type="term" value="P:intracellular signal transduction"/>
    <property type="evidence" value="ECO:0007669"/>
    <property type="project" value="InterPro"/>
</dbReference>
<dbReference type="InterPro" id="IPR036028">
    <property type="entry name" value="SH3-like_dom_sf"/>
</dbReference>
<sequence length="1678" mass="185153">MEAGSLLRAMFEFRPSVPEELTLFVGDVVLLLDTLDEFWLLGKKDGVTGQFPSSFVEPVPIPKLQAKERLYVCTESFNPLTADSLEIKRGDVLVIEETLDTNWFRGRRENHRGLIAASCVTELRLPAKPSRGGYPGADSDADLVLPANALGRARAIMGLAAQMEGELDFREGDIITITGIPEEGWYDGEIDGRRGTFPEGFVELLKPLKKMNVKDHCQDEEILDSDQSTLCGSEYGPHSQHNVDANEMYAVALYDFKAIEAGELDFRKGERITIIQELEDDWLEGEVRDCRGIFPIRFVKLEAKGSPVSDLVQTMESDPNLNRSKKENTSFKQSKSFDVYQKELPSNLLENNEDLSCNSSNIEISVVSQQPDVLESSFSMSSTSETPKENTGLRFPSSPVRRYDVHPEVGENKDTDVGKSVKIDYTVPIRSEQETSKRSHNRESVHQDLLQWVATQKRHAKDRSESFEAFHVNEISSSSTECTVHNGGLSSNSKPKPDSLNHKSGVGLSGCTSTDLESKLTEQVVKFNQSLSTKRSDVSLEAHDLQGPLQQQLNNEQGQSRPPIPPRPDVTQQPQPPPRAHRTPPPPPTNRRASAPLKVPPPLRANMTVWQSAEDREGGGKLMPTRPAPVPPGQAGTTLETGTILSRAASVCGDRAWDGAPVSAPVPPYRRNHSSGDLSADLAHVRQRLQPGGPLSTGAITRPASAQLQTHDLIDLGREDELLDFGGSHGSQDSNLDIAADNMTLLSGPSAPMNGGAAHVGGPPNGAAPEARALQGPQPGRALEKRKMVLEELLRTERDYLADLQFCREEIYIPLRKTQVANLDVEGLFGNLEAVLEVNARFYESLQSAVHIARPDDQKIGEIFLAFKSELEEVYKVYCRNHDDAISLLEASEKDEDIKAQMAVCLKNMRERSNYINLGALLIKPVQRVMRYPLLLTELLGATPPSHPDQPSLSKALVALRQLNHNINEFKRRKDLVVKYRKDDDSSLIDKLSKLNMHSILKKSSRVSGHLKHLTGMASQIRDEAFEEEERGFRGLERAVKSFLRSLSLYTQQLREALAAELQCSSSFSALHAKPDADRYQHTCRHIATESFPQFKDRVDRLVISPLSALLASFAGPHKLVQKRYDKLLDYSARREASERNRDRPESEELQATQKDYVALNAQLLEELPLLRAGGQALLGAAARNLVAVHRDLVLAILQQLQPLDVQAEQQGAFGARHVHALTELQRFSFMCDQPDSLRRGLDGRRSMDRRAASRLSGILATSGSTQTDSGRSQLLARFPPDRLFVLDRKVNVAQDLDLALSEGELVAVIKQQDPMGSHRRWFVSNGVAQGFVYSSFLRPYSPRTSQSATSVSSQSSAESVPARSPHSSPILTRQNSSSSTQSSGSSAWSGQPPEHASPLLSRQNSDTSCQLSVGTARMSATFLKKPQSHVASGDQTADSTSLQRNGSGRGSIRNQGGTSHQAASTDCATSRTVERLVSLEEDRTMSQPPHFADTMVTLDSQCEGTPPRQGPCRHGGGQGSSSHGGPRPSGESSWATVDQDATLQARRKSVSGWSERQTSLDVTRIGHGAGAEEATIPIRSQSLQDERWDCSTHKEGQQAARHAPRTKPGVRRKGKDVYYAVYAFEARGAEEMSLRTRQRVRIVQFRDAAGNQDWWLVESEGRQGYVPATYIAKMEYT</sequence>
<keyword evidence="5" id="KW-0344">Guanine-nucleotide releasing factor</keyword>
<evidence type="ECO:0000259" key="10">
    <source>
        <dbReference type="PROSITE" id="PS50002"/>
    </source>
</evidence>
<dbReference type="GO" id="GO:0005795">
    <property type="term" value="C:Golgi stack"/>
    <property type="evidence" value="ECO:0007669"/>
    <property type="project" value="UniProtKB-SubCell"/>
</dbReference>
<feature type="domain" description="SH3" evidence="10">
    <location>
        <begin position="148"/>
        <end position="207"/>
    </location>
</feature>
<dbReference type="Pfam" id="PF00018">
    <property type="entry name" value="SH3_1"/>
    <property type="match status" value="1"/>
</dbReference>
<keyword evidence="4 8" id="KW-0728">SH3 domain</keyword>
<evidence type="ECO:0000256" key="7">
    <source>
        <dbReference type="ARBA" id="ARBA00032587"/>
    </source>
</evidence>
<feature type="region of interest" description="Disordered" evidence="9">
    <location>
        <begin position="1426"/>
        <end position="1471"/>
    </location>
</feature>
<dbReference type="PROSITE" id="PS50010">
    <property type="entry name" value="DH_2"/>
    <property type="match status" value="1"/>
</dbReference>
<dbReference type="InterPro" id="IPR001452">
    <property type="entry name" value="SH3_domain"/>
</dbReference>
<dbReference type="Pfam" id="PF03114">
    <property type="entry name" value="BAR"/>
    <property type="match status" value="1"/>
</dbReference>
<evidence type="ECO:0000313" key="13">
    <source>
        <dbReference type="Proteomes" id="UP001318040"/>
    </source>
</evidence>
<evidence type="ECO:0000313" key="14">
    <source>
        <dbReference type="RefSeq" id="XP_032817720.1"/>
    </source>
</evidence>
<dbReference type="InterPro" id="IPR000219">
    <property type="entry name" value="DH_dom"/>
</dbReference>
<proteinExistence type="predicted"/>
<dbReference type="CDD" id="cd00160">
    <property type="entry name" value="RhoGEF"/>
    <property type="match status" value="1"/>
</dbReference>
<feature type="compositionally biased region" description="Low complexity" evidence="9">
    <location>
        <begin position="1344"/>
        <end position="1365"/>
    </location>
</feature>
<dbReference type="RefSeq" id="XP_032817720.1">
    <property type="nucleotide sequence ID" value="XM_032961829.1"/>
</dbReference>
<dbReference type="Gene3D" id="1.20.900.10">
    <property type="entry name" value="Dbl homology (DH) domain"/>
    <property type="match status" value="1"/>
</dbReference>
<feature type="compositionally biased region" description="Polar residues" evidence="9">
    <location>
        <begin position="312"/>
        <end position="322"/>
    </location>
</feature>
<dbReference type="PROSITE" id="PS00741">
    <property type="entry name" value="DH_1"/>
    <property type="match status" value="1"/>
</dbReference>
<feature type="compositionally biased region" description="Low complexity" evidence="9">
    <location>
        <begin position="1521"/>
        <end position="1534"/>
    </location>
</feature>
<dbReference type="InterPro" id="IPR035899">
    <property type="entry name" value="DBL_dom_sf"/>
</dbReference>
<feature type="domain" description="SH3" evidence="10">
    <location>
        <begin position="1614"/>
        <end position="1677"/>
    </location>
</feature>
<feature type="domain" description="SH3" evidence="10">
    <location>
        <begin position="2"/>
        <end position="61"/>
    </location>
</feature>
<feature type="compositionally biased region" description="Pro residues" evidence="9">
    <location>
        <begin position="562"/>
        <end position="589"/>
    </location>
</feature>
<evidence type="ECO:0000256" key="2">
    <source>
        <dbReference type="ARBA" id="ARBA00004348"/>
    </source>
</evidence>
<dbReference type="InterPro" id="IPR001331">
    <property type="entry name" value="GDS_CDC24_CS"/>
</dbReference>
<dbReference type="Gene3D" id="2.30.30.40">
    <property type="entry name" value="SH3 Domains"/>
    <property type="match status" value="6"/>
</dbReference>
<feature type="domain" description="SH3" evidence="10">
    <location>
        <begin position="66"/>
        <end position="125"/>
    </location>
</feature>
<feature type="region of interest" description="Disordered" evidence="9">
    <location>
        <begin position="749"/>
        <end position="775"/>
    </location>
</feature>
<protein>
    <recommendedName>
        <fullName evidence="3">Dynamin-binding protein</fullName>
    </recommendedName>
    <alternativeName>
        <fullName evidence="7">Scaffold protein Tuba</fullName>
    </alternativeName>
</protein>
<feature type="compositionally biased region" description="Polar residues" evidence="9">
    <location>
        <begin position="1430"/>
        <end position="1471"/>
    </location>
</feature>
<dbReference type="CDD" id="cd11796">
    <property type="entry name" value="SH3_DNMBP_N3"/>
    <property type="match status" value="1"/>
</dbReference>
<dbReference type="SMART" id="SM00325">
    <property type="entry name" value="RhoGEF"/>
    <property type="match status" value="1"/>
</dbReference>
<dbReference type="SUPFAM" id="SSF103657">
    <property type="entry name" value="BAR/IMD domain-like"/>
    <property type="match status" value="1"/>
</dbReference>
<feature type="region of interest" description="Disordered" evidence="9">
    <location>
        <begin position="476"/>
        <end position="513"/>
    </location>
</feature>
<evidence type="ECO:0000259" key="11">
    <source>
        <dbReference type="PROSITE" id="PS50010"/>
    </source>
</evidence>
<feature type="compositionally biased region" description="Low complexity" evidence="9">
    <location>
        <begin position="1377"/>
        <end position="1390"/>
    </location>
</feature>
<feature type="compositionally biased region" description="Low complexity" evidence="9">
    <location>
        <begin position="376"/>
        <end position="385"/>
    </location>
</feature>
<dbReference type="PRINTS" id="PR00499">
    <property type="entry name" value="P67PHOX"/>
</dbReference>
<feature type="region of interest" description="Disordered" evidence="9">
    <location>
        <begin position="553"/>
        <end position="638"/>
    </location>
</feature>
<feature type="region of interest" description="Disordered" evidence="9">
    <location>
        <begin position="376"/>
        <end position="417"/>
    </location>
</feature>
<dbReference type="PROSITE" id="PS50002">
    <property type="entry name" value="SH3"/>
    <property type="match status" value="5"/>
</dbReference>
<gene>
    <name evidence="14" type="primary">LOC116946662</name>
</gene>
<evidence type="ECO:0000256" key="3">
    <source>
        <dbReference type="ARBA" id="ARBA00018186"/>
    </source>
</evidence>
<feature type="region of interest" description="Disordered" evidence="9">
    <location>
        <begin position="1344"/>
        <end position="1411"/>
    </location>
</feature>
<accession>A0AAJ7TH16</accession>
<evidence type="ECO:0000256" key="4">
    <source>
        <dbReference type="ARBA" id="ARBA00022443"/>
    </source>
</evidence>
<feature type="region of interest" description="Disordered" evidence="9">
    <location>
        <begin position="1501"/>
        <end position="1539"/>
    </location>
</feature>
<dbReference type="CDD" id="cd07589">
    <property type="entry name" value="BAR_DNMBP"/>
    <property type="match status" value="1"/>
</dbReference>
<feature type="domain" description="DH" evidence="11">
    <location>
        <begin position="785"/>
        <end position="970"/>
    </location>
</feature>